<dbReference type="BioCyc" id="PMAR59922:G1G80-505-MONOMER"/>
<dbReference type="Pfam" id="PF08479">
    <property type="entry name" value="POTRA_2"/>
    <property type="match status" value="1"/>
</dbReference>
<evidence type="ECO:0000313" key="10">
    <source>
        <dbReference type="EMBL" id="ABM77301.1"/>
    </source>
</evidence>
<evidence type="ECO:0000256" key="2">
    <source>
        <dbReference type="ARBA" id="ARBA00022692"/>
    </source>
</evidence>
<keyword evidence="4" id="KW-0472">Membrane</keyword>
<evidence type="ECO:0000259" key="9">
    <source>
        <dbReference type="Pfam" id="PF08479"/>
    </source>
</evidence>
<feature type="domain" description="Bacterial surface antigen (D15)" evidence="7">
    <location>
        <begin position="367"/>
        <end position="762"/>
    </location>
</feature>
<evidence type="ECO:0000256" key="1">
    <source>
        <dbReference type="ARBA" id="ARBA00004370"/>
    </source>
</evidence>
<dbReference type="HOGENOM" id="CLU_007664_2_0_3"/>
<evidence type="ECO:0000256" key="5">
    <source>
        <dbReference type="ARBA" id="ARBA00023237"/>
    </source>
</evidence>
<feature type="chain" id="PRO_5002642979" evidence="6">
    <location>
        <begin position="34"/>
        <end position="762"/>
    </location>
</feature>
<evidence type="ECO:0000259" key="8">
    <source>
        <dbReference type="Pfam" id="PF07244"/>
    </source>
</evidence>
<dbReference type="EMBL" id="CP000554">
    <property type="protein sequence ID" value="ABM77301.1"/>
    <property type="molecule type" value="Genomic_DNA"/>
</dbReference>
<dbReference type="Proteomes" id="UP000002274">
    <property type="component" value="Chromosome"/>
</dbReference>
<feature type="signal peptide" evidence="6">
    <location>
        <begin position="1"/>
        <end position="33"/>
    </location>
</feature>
<dbReference type="Pfam" id="PF01103">
    <property type="entry name" value="Omp85"/>
    <property type="match status" value="1"/>
</dbReference>
<proteinExistence type="predicted"/>
<reference evidence="10 11" key="1">
    <citation type="journal article" date="2007" name="PLoS Genet.">
        <title>Patterns and implications of gene gain and loss in the evolution of Prochlorococcus.</title>
        <authorList>
            <person name="Kettler G.C."/>
            <person name="Martiny A.C."/>
            <person name="Huang K."/>
            <person name="Zucker J."/>
            <person name="Coleman M.L."/>
            <person name="Rodrigue S."/>
            <person name="Chen F."/>
            <person name="Lapidus A."/>
            <person name="Ferriera S."/>
            <person name="Johnson J."/>
            <person name="Steglich C."/>
            <person name="Church G.M."/>
            <person name="Richardson P."/>
            <person name="Chisholm S.W."/>
        </authorList>
    </citation>
    <scope>NUCLEOTIDE SEQUENCE [LARGE SCALE GENOMIC DNA]</scope>
    <source>
        <strain evidence="10 11">MIT 9303</strain>
    </source>
</reference>
<dbReference type="AlphaFoldDB" id="A2C741"/>
<dbReference type="InterPro" id="IPR010827">
    <property type="entry name" value="BamA/TamA_POTRA"/>
</dbReference>
<evidence type="ECO:0000256" key="3">
    <source>
        <dbReference type="ARBA" id="ARBA00022729"/>
    </source>
</evidence>
<feature type="domain" description="Polypeptide-transport-associated ShlB-type" evidence="9">
    <location>
        <begin position="178"/>
        <end position="251"/>
    </location>
</feature>
<dbReference type="RefSeq" id="WP_011825223.1">
    <property type="nucleotide sequence ID" value="NC_008820.1"/>
</dbReference>
<dbReference type="Pfam" id="PF07244">
    <property type="entry name" value="POTRA"/>
    <property type="match status" value="1"/>
</dbReference>
<protein>
    <submittedName>
        <fullName evidence="10">Outer envelope membrane protein</fullName>
    </submittedName>
</protein>
<name>A2C741_PROM3</name>
<dbReference type="PANTHER" id="PTHR12815">
    <property type="entry name" value="SORTING AND ASSEMBLY MACHINERY SAMM50 PROTEIN FAMILY MEMBER"/>
    <property type="match status" value="1"/>
</dbReference>
<evidence type="ECO:0000313" key="11">
    <source>
        <dbReference type="Proteomes" id="UP000002274"/>
    </source>
</evidence>
<comment type="subcellular location">
    <subcellularLocation>
        <location evidence="1">Membrane</location>
    </subcellularLocation>
</comment>
<dbReference type="PANTHER" id="PTHR12815:SF47">
    <property type="entry name" value="TRANSLOCATION AND ASSEMBLY MODULE SUBUNIT TAMA"/>
    <property type="match status" value="1"/>
</dbReference>
<gene>
    <name evidence="10" type="ordered locus">P9303_05491</name>
</gene>
<dbReference type="Gene3D" id="2.40.160.50">
    <property type="entry name" value="membrane protein fhac: a member of the omp85/tpsb transporter family"/>
    <property type="match status" value="1"/>
</dbReference>
<dbReference type="InterPro" id="IPR000184">
    <property type="entry name" value="Bac_surfAg_D15"/>
</dbReference>
<feature type="domain" description="POTRA" evidence="8">
    <location>
        <begin position="278"/>
        <end position="338"/>
    </location>
</feature>
<accession>A2C741</accession>
<dbReference type="InterPro" id="IPR039910">
    <property type="entry name" value="D15-like"/>
</dbReference>
<evidence type="ECO:0000256" key="4">
    <source>
        <dbReference type="ARBA" id="ARBA00023136"/>
    </source>
</evidence>
<evidence type="ECO:0000256" key="6">
    <source>
        <dbReference type="SAM" id="SignalP"/>
    </source>
</evidence>
<keyword evidence="5" id="KW-0998">Cell outer membrane</keyword>
<dbReference type="STRING" id="59922.P9303_05491"/>
<keyword evidence="3 6" id="KW-0732">Signal</keyword>
<evidence type="ECO:0000259" key="7">
    <source>
        <dbReference type="Pfam" id="PF01103"/>
    </source>
</evidence>
<organism evidence="10 11">
    <name type="scientific">Prochlorococcus marinus (strain MIT 9303)</name>
    <dbReference type="NCBI Taxonomy" id="59922"/>
    <lineage>
        <taxon>Bacteria</taxon>
        <taxon>Bacillati</taxon>
        <taxon>Cyanobacteriota</taxon>
        <taxon>Cyanophyceae</taxon>
        <taxon>Synechococcales</taxon>
        <taxon>Prochlorococcaceae</taxon>
        <taxon>Prochlorococcus</taxon>
    </lineage>
</organism>
<dbReference type="InterPro" id="IPR013686">
    <property type="entry name" value="Polypept-transport_assoc_ShlB"/>
</dbReference>
<sequence>MASFLSSGPSDALRRGAFGLVLALPLLAAPARAQTPEQDTQPPAREILVNDDVQVEEVATPEGVVEESLEVEQIQVTPAEQQELPLNGSEQLPEEPRVLITEVIIEGISGHPEQERVELAAYDAMVVRPGSRVTRDELKRDLDAIYSTGWFSDVRIEPIDGPLGVQLVVQVQPNPLLTKVELDPPDVELSESVIEETFSPDYGRTLNLNELQARMKELQRWYANEGYSLARVTGPTRVSPEGVVQLKVIQGTVAGVEVQFLNKEGDSTDEKGEPINGKTKPWVITREISIKPGEVFNRNQLEADIKRLYGTSLFSDVKVTLKPVAGEPGNVTIILGIVEQSTGSLSGGLGYSQSQGVFGQIQLQDSNLLGRAWNMALNITYGQYGGLGSITFTDPWIKGDAHRTSFRTSLFLSREVPQVFQSQNNGNIRTVKDYYDGNSSYAYQINKTDNPAGRKFDSVSKAESEYPQYSWFDYEGNSVALQRIGGNIVFARPLNGGDPYKKAPWNVLAGLNIQKVRPINFSGDSRPYGVASDDIKHGQVPDDDVICIAFDCADENNLLGVRVAATYNNLNDPRNPTSGNFFSFGTEQFVSVGEHSPTFNRLRTSYTHFIPVNWLKLAKGCRPKPGEPENCPQALAFQVKAGTVLGDLPPYEAFCLGGSNSVRGWSDCDLSVGRSFVEATIEYRFPIWNIVSGEVFVDGGTDLGSQENVPGKPGKLLDKPGSGFSIGTGLIVTTPVGPLRLEVATQDFTDEWRFNLGVGWKF</sequence>
<dbReference type="GO" id="GO:0019867">
    <property type="term" value="C:outer membrane"/>
    <property type="evidence" value="ECO:0007669"/>
    <property type="project" value="InterPro"/>
</dbReference>
<keyword evidence="2" id="KW-0812">Transmembrane</keyword>
<dbReference type="KEGG" id="pmf:P9303_05491"/>
<dbReference type="Gene3D" id="3.10.20.310">
    <property type="entry name" value="membrane protein fhac"/>
    <property type="match status" value="3"/>
</dbReference>